<gene>
    <name evidence="3" type="ORF">PEVE_00015012</name>
</gene>
<feature type="region of interest" description="Disordered" evidence="1">
    <location>
        <begin position="252"/>
        <end position="272"/>
    </location>
</feature>
<feature type="transmembrane region" description="Helical" evidence="2">
    <location>
        <begin position="593"/>
        <end position="616"/>
    </location>
</feature>
<evidence type="ECO:0000256" key="1">
    <source>
        <dbReference type="SAM" id="MobiDB-lite"/>
    </source>
</evidence>
<keyword evidence="2" id="KW-0812">Transmembrane</keyword>
<dbReference type="SUPFAM" id="SSF57501">
    <property type="entry name" value="Cystine-knot cytokines"/>
    <property type="match status" value="2"/>
</dbReference>
<evidence type="ECO:0000256" key="2">
    <source>
        <dbReference type="SAM" id="Phobius"/>
    </source>
</evidence>
<evidence type="ECO:0000313" key="3">
    <source>
        <dbReference type="EMBL" id="CAH3183684.1"/>
    </source>
</evidence>
<dbReference type="Proteomes" id="UP001159427">
    <property type="component" value="Unassembled WGS sequence"/>
</dbReference>
<comment type="caution">
    <text evidence="3">The sequence shown here is derived from an EMBL/GenBank/DDBJ whole genome shotgun (WGS) entry which is preliminary data.</text>
</comment>
<dbReference type="InterPro" id="IPR029034">
    <property type="entry name" value="Cystine-knot_cytokine"/>
</dbReference>
<keyword evidence="4" id="KW-1185">Reference proteome</keyword>
<dbReference type="EMBL" id="CALNXI010002144">
    <property type="protein sequence ID" value="CAH3183684.1"/>
    <property type="molecule type" value="Genomic_DNA"/>
</dbReference>
<evidence type="ECO:0000313" key="4">
    <source>
        <dbReference type="Proteomes" id="UP001159427"/>
    </source>
</evidence>
<proteinExistence type="predicted"/>
<keyword evidence="2" id="KW-1133">Transmembrane helix</keyword>
<sequence>FSIGFLRDVQGCLPRKVLITLGDPDYQQFPYFIEAYRCNGVCSTSFTPREQQCIAVTWENITGNVYDQTTQSIKPITVQNHTSCNCQCVAKAEDCSENEQFDKGNCHCACKYTDEPPSPCPERFRWNKGRCKCVCSGPVEFCNSKQIWSPEVCGCICSRFAVESCKDEQKYLNASTCECVASAPKSTNPGVAGERSSEEVMDWKRIAWVMLAELIVLLLLFDLYLCCRYDKGVIHWILDKCHFSSKDAATANRPNTERVTSNGTASVDTETNNHSSSLNRYVREQAGYSKRFLYSYLSRTDTLIWRTPGITFRIVPYQTGCITRPHDMANLRCHVISEKYMNKTLTTLLGKRTETFMRTKAFPSTGKLTLFSWLLCNLVANEEYQWNTYHDLFFTFSSVPPPVLCGKPHETVVALDPSNHAYYPFYVKLHRCMGSKGALSPNVRRCVPSGFQELNIPVYEPAKNYKQTNLLVKNHTSCTDECVASPEMCNLVLENWDEESCTCQCMYPDEPPKEHACKERFRWNKHWCRCECDRAPDHCPLRMVWSNEICGCRCQDSAVNSCLEMNKGIDVQCNCVNVQASGTGPEVESKNRMYITLLIGQAAVIIILVCALVHWVQKGIRSKSAHSPLDRSESSGTADEDVSTPYLEVAVESESTESLEDRKLDPDNLSVTVPLSPKERTTDL</sequence>
<feature type="region of interest" description="Disordered" evidence="1">
    <location>
        <begin position="625"/>
        <end position="684"/>
    </location>
</feature>
<reference evidence="3 4" key="1">
    <citation type="submission" date="2022-05" db="EMBL/GenBank/DDBJ databases">
        <authorList>
            <consortium name="Genoscope - CEA"/>
            <person name="William W."/>
        </authorList>
    </citation>
    <scope>NUCLEOTIDE SEQUENCE [LARGE SCALE GENOMIC DNA]</scope>
</reference>
<name>A0ABN8RY02_9CNID</name>
<feature type="non-terminal residue" evidence="3">
    <location>
        <position position="1"/>
    </location>
</feature>
<keyword evidence="2" id="KW-0472">Membrane</keyword>
<dbReference type="Gene3D" id="2.10.90.10">
    <property type="entry name" value="Cystine-knot cytokines"/>
    <property type="match status" value="2"/>
</dbReference>
<protein>
    <submittedName>
        <fullName evidence="3">Uncharacterized protein</fullName>
    </submittedName>
</protein>
<organism evidence="3 4">
    <name type="scientific">Porites evermanni</name>
    <dbReference type="NCBI Taxonomy" id="104178"/>
    <lineage>
        <taxon>Eukaryota</taxon>
        <taxon>Metazoa</taxon>
        <taxon>Cnidaria</taxon>
        <taxon>Anthozoa</taxon>
        <taxon>Hexacorallia</taxon>
        <taxon>Scleractinia</taxon>
        <taxon>Fungiina</taxon>
        <taxon>Poritidae</taxon>
        <taxon>Porites</taxon>
    </lineage>
</organism>
<accession>A0ABN8RY02</accession>